<feature type="compositionally biased region" description="Polar residues" evidence="6">
    <location>
        <begin position="424"/>
        <end position="437"/>
    </location>
</feature>
<evidence type="ECO:0000256" key="2">
    <source>
        <dbReference type="ARBA" id="ARBA00006865"/>
    </source>
</evidence>
<keyword evidence="7" id="KW-0812">Transmembrane</keyword>
<dbReference type="PROSITE" id="PS51762">
    <property type="entry name" value="GH16_2"/>
    <property type="match status" value="1"/>
</dbReference>
<dbReference type="EC" id="3.2.1.6" evidence="3"/>
<dbReference type="InterPro" id="IPR050546">
    <property type="entry name" value="Glycosyl_Hydrlase_16"/>
</dbReference>
<feature type="region of interest" description="Disordered" evidence="6">
    <location>
        <begin position="420"/>
        <end position="492"/>
    </location>
</feature>
<feature type="region of interest" description="Disordered" evidence="6">
    <location>
        <begin position="747"/>
        <end position="785"/>
    </location>
</feature>
<dbReference type="GeneID" id="25322402"/>
<keyword evidence="8" id="KW-0732">Signal</keyword>
<evidence type="ECO:0000259" key="9">
    <source>
        <dbReference type="PROSITE" id="PS51762"/>
    </source>
</evidence>
<evidence type="ECO:0000256" key="1">
    <source>
        <dbReference type="ARBA" id="ARBA00000124"/>
    </source>
</evidence>
<feature type="signal peptide" evidence="8">
    <location>
        <begin position="1"/>
        <end position="17"/>
    </location>
</feature>
<proteinExistence type="inferred from homology"/>
<keyword evidence="5" id="KW-0326">Glycosidase</keyword>
<name>A0A0D2FJE4_9EURO</name>
<evidence type="ECO:0000313" key="11">
    <source>
        <dbReference type="Proteomes" id="UP000054342"/>
    </source>
</evidence>
<feature type="compositionally biased region" description="Low complexity" evidence="6">
    <location>
        <begin position="438"/>
        <end position="492"/>
    </location>
</feature>
<keyword evidence="4" id="KW-0378">Hydrolase</keyword>
<reference evidence="10 11" key="1">
    <citation type="submission" date="2015-01" db="EMBL/GenBank/DDBJ databases">
        <title>The Genome Sequence of Exophiala xenobiotica CBS118157.</title>
        <authorList>
            <consortium name="The Broad Institute Genomics Platform"/>
            <person name="Cuomo C."/>
            <person name="de Hoog S."/>
            <person name="Gorbushina A."/>
            <person name="Stielow B."/>
            <person name="Teixiera M."/>
            <person name="Abouelleil A."/>
            <person name="Chapman S.B."/>
            <person name="Priest M."/>
            <person name="Young S.K."/>
            <person name="Wortman J."/>
            <person name="Nusbaum C."/>
            <person name="Birren B."/>
        </authorList>
    </citation>
    <scope>NUCLEOTIDE SEQUENCE [LARGE SCALE GENOMIC DNA]</scope>
    <source>
        <strain evidence="10 11">CBS 118157</strain>
    </source>
</reference>
<dbReference type="GO" id="GO:0009251">
    <property type="term" value="P:glucan catabolic process"/>
    <property type="evidence" value="ECO:0007669"/>
    <property type="project" value="TreeGrafter"/>
</dbReference>
<sequence length="821" mass="85713">MRPLLSVVLCFCTAALGQYVLEDDYTGGSGFADRFNFFTDDDPTHGYVNYVDYNTAVTDGLYRTFDDDRTIYLGVDYTNNAIGRGRNSLRLESKAVYNHGLFIIDLQHMPGGQCAVWPALWFLGPDWPSHGEFDIIENINTATFNQMSLKTNQTCFLEAQEMDGELLTRDCNVNTGGVSGCAIDSGTVSSAYGQGFNERGGGVYATEWTSDAVSVWYFAESNVPTDIGYETPDPSSWGPPLAKFVTSCTLDEHFVDQQLIINIAFCGDWAGGLQWATTPECTARAAQCSDYVQGNPSDFEETYWLINSLKVYTSTSVTTTTTSTTTTAISTSSSTLSTTAVTTTTTTPVTTSTSTTSTTVSSTVNPISTSASTSTSSTTTSTISSAINPISTSASTSTSSATSSLTSSVLSSSTIVSSTLSSTPASYTTSRSTADPISTNLTTISETTTGSSSSSSPTSSESFRSMSTASLPSSHSPSSTGPSGSSIGPISTNTHTTIRSWLDMSQSFTSSKSLNSVLPSPTTGSIVWVDWSEDDSSASTTTITRNSGRPTSGVVYKTTLTTTWIEPCATGLITKTVILTTTHCSCTEQPPASIRMTTETVKLPANWPVPNPFVVTMPVTTTLFAAKASETGRVNGWAVGGDGSASTVTVDGYQGGRPASIVTMKGYQGDESTLSVAKASKTGHANGWAVDGDGPASTVTMNGHQGGSLVSTVTIKGFQGDESTTTVTATRSDVTVVTTVTLEPVAPTEAASQTIPTSSDSANAWSPADTNSNSDTGDTSPSTSGPWIATYTGAAGAAAVSATMVVFAVSLCLVLMQFSGL</sequence>
<dbReference type="PANTHER" id="PTHR10963:SF24">
    <property type="entry name" value="GLYCOSIDASE C21B10.07-RELATED"/>
    <property type="match status" value="1"/>
</dbReference>
<feature type="region of interest" description="Disordered" evidence="6">
    <location>
        <begin position="340"/>
        <end position="383"/>
    </location>
</feature>
<dbReference type="FunFam" id="2.60.120.200:FF:000114">
    <property type="entry name" value="Probable endo-1,3(4)-beta-glucanase NFIA_089530"/>
    <property type="match status" value="1"/>
</dbReference>
<organism evidence="10 11">
    <name type="scientific">Exophiala xenobiotica</name>
    <dbReference type="NCBI Taxonomy" id="348802"/>
    <lineage>
        <taxon>Eukaryota</taxon>
        <taxon>Fungi</taxon>
        <taxon>Dikarya</taxon>
        <taxon>Ascomycota</taxon>
        <taxon>Pezizomycotina</taxon>
        <taxon>Eurotiomycetes</taxon>
        <taxon>Chaetothyriomycetidae</taxon>
        <taxon>Chaetothyriales</taxon>
        <taxon>Herpotrichiellaceae</taxon>
        <taxon>Exophiala</taxon>
    </lineage>
</organism>
<dbReference type="HOGENOM" id="CLU_344531_0_0_1"/>
<keyword evidence="11" id="KW-1185">Reference proteome</keyword>
<dbReference type="PANTHER" id="PTHR10963">
    <property type="entry name" value="GLYCOSYL HYDROLASE-RELATED"/>
    <property type="match status" value="1"/>
</dbReference>
<protein>
    <recommendedName>
        <fullName evidence="3">endo-1,3(4)-beta-glucanase</fullName>
        <ecNumber evidence="3">3.2.1.6</ecNumber>
    </recommendedName>
</protein>
<dbReference type="RefSeq" id="XP_013320848.1">
    <property type="nucleotide sequence ID" value="XM_013465394.1"/>
</dbReference>
<evidence type="ECO:0000256" key="6">
    <source>
        <dbReference type="SAM" id="MobiDB-lite"/>
    </source>
</evidence>
<dbReference type="Pfam" id="PF26113">
    <property type="entry name" value="GH16_XgeA"/>
    <property type="match status" value="1"/>
</dbReference>
<dbReference type="InterPro" id="IPR000757">
    <property type="entry name" value="Beta-glucanase-like"/>
</dbReference>
<comment type="similarity">
    <text evidence="2">Belongs to the glycosyl hydrolase 16 family.</text>
</comment>
<comment type="catalytic activity">
    <reaction evidence="1">
        <text>Endohydrolysis of (1-&gt;3)- or (1-&gt;4)-linkages in beta-D-glucans when the glucose residue whose reducing group is involved in the linkage to be hydrolyzed is itself substituted at C-3.</text>
        <dbReference type="EC" id="3.2.1.6"/>
    </reaction>
</comment>
<evidence type="ECO:0000256" key="3">
    <source>
        <dbReference type="ARBA" id="ARBA00012599"/>
    </source>
</evidence>
<evidence type="ECO:0000256" key="8">
    <source>
        <dbReference type="SAM" id="SignalP"/>
    </source>
</evidence>
<evidence type="ECO:0000256" key="5">
    <source>
        <dbReference type="ARBA" id="ARBA00023295"/>
    </source>
</evidence>
<keyword evidence="7" id="KW-1133">Transmembrane helix</keyword>
<dbReference type="AlphaFoldDB" id="A0A0D2FJE4"/>
<dbReference type="STRING" id="348802.A0A0D2FJE4"/>
<dbReference type="GO" id="GO:0052861">
    <property type="term" value="F:endo-1,3(4)-beta-glucanase activity"/>
    <property type="evidence" value="ECO:0007669"/>
    <property type="project" value="UniProtKB-EC"/>
</dbReference>
<feature type="compositionally biased region" description="Low complexity" evidence="6">
    <location>
        <begin position="770"/>
        <end position="785"/>
    </location>
</feature>
<dbReference type="CDD" id="cd02181">
    <property type="entry name" value="GH16_fungal_Lam16A_glucanase"/>
    <property type="match status" value="1"/>
</dbReference>
<dbReference type="Proteomes" id="UP000054342">
    <property type="component" value="Unassembled WGS sequence"/>
</dbReference>
<feature type="transmembrane region" description="Helical" evidence="7">
    <location>
        <begin position="791"/>
        <end position="816"/>
    </location>
</feature>
<accession>A0A0D2FJE4</accession>
<dbReference type="InterPro" id="IPR013320">
    <property type="entry name" value="ConA-like_dom_sf"/>
</dbReference>
<dbReference type="SUPFAM" id="SSF49899">
    <property type="entry name" value="Concanavalin A-like lectins/glucanases"/>
    <property type="match status" value="1"/>
</dbReference>
<evidence type="ECO:0000256" key="7">
    <source>
        <dbReference type="SAM" id="Phobius"/>
    </source>
</evidence>
<feature type="domain" description="GH16" evidence="9">
    <location>
        <begin position="29"/>
        <end position="317"/>
    </location>
</feature>
<keyword evidence="7" id="KW-0472">Membrane</keyword>
<evidence type="ECO:0000256" key="4">
    <source>
        <dbReference type="ARBA" id="ARBA00022801"/>
    </source>
</evidence>
<feature type="compositionally biased region" description="Polar residues" evidence="6">
    <location>
        <begin position="750"/>
        <end position="764"/>
    </location>
</feature>
<feature type="chain" id="PRO_5002242009" description="endo-1,3(4)-beta-glucanase" evidence="8">
    <location>
        <begin position="18"/>
        <end position="821"/>
    </location>
</feature>
<gene>
    <name evidence="10" type="ORF">PV05_00494</name>
</gene>
<dbReference type="OrthoDB" id="192832at2759"/>
<dbReference type="EMBL" id="KN847317">
    <property type="protein sequence ID" value="KIW60264.1"/>
    <property type="molecule type" value="Genomic_DNA"/>
</dbReference>
<evidence type="ECO:0000313" key="10">
    <source>
        <dbReference type="EMBL" id="KIW60264.1"/>
    </source>
</evidence>
<dbReference type="Gene3D" id="2.60.120.200">
    <property type="match status" value="1"/>
</dbReference>